<protein>
    <submittedName>
        <fullName evidence="7">ADP-ribosylation factor</fullName>
    </submittedName>
</protein>
<dbReference type="NCBIfam" id="TIGR00231">
    <property type="entry name" value="small_GTP"/>
    <property type="match status" value="1"/>
</dbReference>
<evidence type="ECO:0000256" key="5">
    <source>
        <dbReference type="PIRSR" id="PIRSR606689-2"/>
    </source>
</evidence>
<dbReference type="InterPro" id="IPR027417">
    <property type="entry name" value="P-loop_NTPase"/>
</dbReference>
<dbReference type="Pfam" id="PF00025">
    <property type="entry name" value="Arf"/>
    <property type="match status" value="1"/>
</dbReference>
<comment type="similarity">
    <text evidence="1 6">Belongs to the small GTPase superfamily. Arf family.</text>
</comment>
<feature type="binding site" evidence="5">
    <location>
        <position position="48"/>
    </location>
    <ligand>
        <name>Mg(2+)</name>
        <dbReference type="ChEBI" id="CHEBI:18420"/>
    </ligand>
</feature>
<keyword evidence="8" id="KW-1185">Reference proteome</keyword>
<evidence type="ECO:0000313" key="7">
    <source>
        <dbReference type="EMBL" id="KAK1921938.1"/>
    </source>
</evidence>
<proteinExistence type="inferred from homology"/>
<sequence length="182" mass="19826">MGVTFSSLWGRLFTRKETKVLILGLDNAGKSTILYRITMGSVVASAPTVGSNHEIYDYKGVRFGLIDIGGQTALRSSWKQYFAGTTAIILVIDSADSGRMHLAKAELQKIVQDEDLSSALLLVLANKQDLPASSRMTPAQVSEALGLTDLREREWQIMGCSALTGLGLFEGMDWLVGKLESR</sequence>
<dbReference type="PANTHER" id="PTHR11711">
    <property type="entry name" value="ADP RIBOSYLATION FACTOR-RELATED"/>
    <property type="match status" value="1"/>
</dbReference>
<feature type="binding site" evidence="5">
    <location>
        <position position="31"/>
    </location>
    <ligand>
        <name>Mg(2+)</name>
        <dbReference type="ChEBI" id="CHEBI:18420"/>
    </ligand>
</feature>
<dbReference type="GO" id="GO:0003924">
    <property type="term" value="F:GTPase activity"/>
    <property type="evidence" value="ECO:0007669"/>
    <property type="project" value="InterPro"/>
</dbReference>
<dbReference type="SUPFAM" id="SSF52540">
    <property type="entry name" value="P-loop containing nucleoside triphosphate hydrolases"/>
    <property type="match status" value="1"/>
</dbReference>
<dbReference type="EMBL" id="JAODAN010000009">
    <property type="protein sequence ID" value="KAK1921938.1"/>
    <property type="molecule type" value="Genomic_DNA"/>
</dbReference>
<name>A0AAD9CWI9_PAPLA</name>
<dbReference type="Gene3D" id="3.40.50.300">
    <property type="entry name" value="P-loop containing nucleotide triphosphate hydrolases"/>
    <property type="match status" value="1"/>
</dbReference>
<evidence type="ECO:0000256" key="6">
    <source>
        <dbReference type="RuleBase" id="RU003925"/>
    </source>
</evidence>
<keyword evidence="2 4" id="KW-0547">Nucleotide-binding</keyword>
<dbReference type="Proteomes" id="UP001182556">
    <property type="component" value="Unassembled WGS sequence"/>
</dbReference>
<evidence type="ECO:0000256" key="1">
    <source>
        <dbReference type="ARBA" id="ARBA00010290"/>
    </source>
</evidence>
<evidence type="ECO:0000256" key="4">
    <source>
        <dbReference type="PIRSR" id="PIRSR606689-1"/>
    </source>
</evidence>
<keyword evidence="5" id="KW-0479">Metal-binding</keyword>
<comment type="caution">
    <text evidence="7">The sequence shown here is derived from an EMBL/GenBank/DDBJ whole genome shotgun (WGS) entry which is preliminary data.</text>
</comment>
<dbReference type="PRINTS" id="PR00328">
    <property type="entry name" value="SAR1GTPBP"/>
</dbReference>
<dbReference type="InterPro" id="IPR024156">
    <property type="entry name" value="Small_GTPase_ARF"/>
</dbReference>
<dbReference type="GO" id="GO:0046872">
    <property type="term" value="F:metal ion binding"/>
    <property type="evidence" value="ECO:0007669"/>
    <property type="project" value="UniProtKB-KW"/>
</dbReference>
<feature type="binding site" evidence="4">
    <location>
        <begin position="126"/>
        <end position="129"/>
    </location>
    <ligand>
        <name>GTP</name>
        <dbReference type="ChEBI" id="CHEBI:37565"/>
    </ligand>
</feature>
<evidence type="ECO:0000256" key="2">
    <source>
        <dbReference type="ARBA" id="ARBA00022741"/>
    </source>
</evidence>
<organism evidence="7 8">
    <name type="scientific">Papiliotrema laurentii</name>
    <name type="common">Cryptococcus laurentii</name>
    <dbReference type="NCBI Taxonomy" id="5418"/>
    <lineage>
        <taxon>Eukaryota</taxon>
        <taxon>Fungi</taxon>
        <taxon>Dikarya</taxon>
        <taxon>Basidiomycota</taxon>
        <taxon>Agaricomycotina</taxon>
        <taxon>Tremellomycetes</taxon>
        <taxon>Tremellales</taxon>
        <taxon>Rhynchogastremaceae</taxon>
        <taxon>Papiliotrema</taxon>
    </lineage>
</organism>
<dbReference type="AlphaFoldDB" id="A0AAD9CWI9"/>
<dbReference type="FunFam" id="3.40.50.300:FF:001166">
    <property type="entry name" value="ADP-ribosylation factor D"/>
    <property type="match status" value="1"/>
</dbReference>
<keyword evidence="5" id="KW-0460">Magnesium</keyword>
<dbReference type="InterPro" id="IPR005225">
    <property type="entry name" value="Small_GTP-bd"/>
</dbReference>
<dbReference type="InterPro" id="IPR006689">
    <property type="entry name" value="Small_GTPase_ARF/SAR"/>
</dbReference>
<dbReference type="SMART" id="SM00177">
    <property type="entry name" value="ARF"/>
    <property type="match status" value="1"/>
</dbReference>
<feature type="binding site" evidence="4">
    <location>
        <begin position="24"/>
        <end position="31"/>
    </location>
    <ligand>
        <name>GTP</name>
        <dbReference type="ChEBI" id="CHEBI:37565"/>
    </ligand>
</feature>
<dbReference type="GO" id="GO:0005525">
    <property type="term" value="F:GTP binding"/>
    <property type="evidence" value="ECO:0007669"/>
    <property type="project" value="UniProtKB-KW"/>
</dbReference>
<gene>
    <name evidence="7" type="ORF">DB88DRAFT_496608</name>
</gene>
<reference evidence="7" key="1">
    <citation type="submission" date="2023-02" db="EMBL/GenBank/DDBJ databases">
        <title>Identification and recombinant expression of a fungal hydrolase from Papiliotrema laurentii that hydrolyzes apple cutin and clears colloidal polyester polyurethane.</title>
        <authorList>
            <consortium name="DOE Joint Genome Institute"/>
            <person name="Roman V.A."/>
            <person name="Bojanowski C."/>
            <person name="Crable B.R."/>
            <person name="Wagner D.N."/>
            <person name="Hung C.S."/>
            <person name="Nadeau L.J."/>
            <person name="Schratz L."/>
            <person name="Haridas S."/>
            <person name="Pangilinan J."/>
            <person name="Lipzen A."/>
            <person name="Na H."/>
            <person name="Yan M."/>
            <person name="Ng V."/>
            <person name="Grigoriev I.V."/>
            <person name="Spatafora J.W."/>
            <person name="Barlow D."/>
            <person name="Biffinger J."/>
            <person name="Kelley-Loughnane N."/>
            <person name="Varaljay V.A."/>
            <person name="Crookes-Goodson W.J."/>
        </authorList>
    </citation>
    <scope>NUCLEOTIDE SEQUENCE</scope>
    <source>
        <strain evidence="7">5307AH</strain>
    </source>
</reference>
<evidence type="ECO:0000313" key="8">
    <source>
        <dbReference type="Proteomes" id="UP001182556"/>
    </source>
</evidence>
<dbReference type="SMART" id="SM00178">
    <property type="entry name" value="SAR"/>
    <property type="match status" value="1"/>
</dbReference>
<feature type="binding site" evidence="4">
    <location>
        <position position="70"/>
    </location>
    <ligand>
        <name>GTP</name>
        <dbReference type="ChEBI" id="CHEBI:37565"/>
    </ligand>
</feature>
<evidence type="ECO:0000256" key="3">
    <source>
        <dbReference type="ARBA" id="ARBA00023134"/>
    </source>
</evidence>
<accession>A0AAD9CWI9</accession>
<dbReference type="PROSITE" id="PS51417">
    <property type="entry name" value="ARF"/>
    <property type="match status" value="1"/>
</dbReference>
<keyword evidence="3 4" id="KW-0342">GTP-binding</keyword>